<dbReference type="SUPFAM" id="SSF53448">
    <property type="entry name" value="Nucleotide-diphospho-sugar transferases"/>
    <property type="match status" value="1"/>
</dbReference>
<reference evidence="1" key="1">
    <citation type="submission" date="2020-04" db="EMBL/GenBank/DDBJ databases">
        <authorList>
            <person name="Chiriac C."/>
            <person name="Salcher M."/>
            <person name="Ghai R."/>
            <person name="Kavagutti S V."/>
        </authorList>
    </citation>
    <scope>NUCLEOTIDE SEQUENCE</scope>
</reference>
<gene>
    <name evidence="1" type="ORF">UFOVP418_19</name>
</gene>
<organism evidence="1">
    <name type="scientific">uncultured Caudovirales phage</name>
    <dbReference type="NCBI Taxonomy" id="2100421"/>
    <lineage>
        <taxon>Viruses</taxon>
        <taxon>Duplodnaviria</taxon>
        <taxon>Heunggongvirae</taxon>
        <taxon>Uroviricota</taxon>
        <taxon>Caudoviricetes</taxon>
        <taxon>Peduoviridae</taxon>
        <taxon>Maltschvirus</taxon>
        <taxon>Maltschvirus maltsch</taxon>
    </lineage>
</organism>
<sequence length="263" mass="30114">MGKWKEMLTGETYQDLETKAAASDEPEHVAIDMSFYTITRKEDQHYLRGMIDSLPKGIECVIVNTVHDPEKDGTLTVDRKEGIDGIEYILATYNYAAWDFATARNAALQLCNRSWCFWMDTDDRLLAFQHDNIREITTLPPGVAGVMVGCYGYQPPYEDNKRGSFYAVPHCRAHRNIQGIEWRGKVHEQIEPQIKDMGFTTVEADIGVYHVGYVIDKDGLTKKMGRNVVMLCQQIATDRTYLSDYYTTTLRNNLNTYLELKGQ</sequence>
<name>A0A6J5MCB8_9CAUD</name>
<accession>A0A6J5MCB8</accession>
<dbReference type="EMBL" id="LR796391">
    <property type="protein sequence ID" value="CAB4141429.1"/>
    <property type="molecule type" value="Genomic_DNA"/>
</dbReference>
<evidence type="ECO:0000313" key="1">
    <source>
        <dbReference type="EMBL" id="CAB4141429.1"/>
    </source>
</evidence>
<evidence type="ECO:0008006" key="2">
    <source>
        <dbReference type="Google" id="ProtNLM"/>
    </source>
</evidence>
<dbReference type="InterPro" id="IPR029044">
    <property type="entry name" value="Nucleotide-diphossugar_trans"/>
</dbReference>
<protein>
    <recommendedName>
        <fullName evidence="2">Glycosyltransferase</fullName>
    </recommendedName>
</protein>
<proteinExistence type="predicted"/>